<protein>
    <submittedName>
        <fullName evidence="1">18150_t:CDS:1</fullName>
    </submittedName>
</protein>
<evidence type="ECO:0000313" key="2">
    <source>
        <dbReference type="Proteomes" id="UP000789901"/>
    </source>
</evidence>
<dbReference type="EMBL" id="CAJVQB010022055">
    <property type="protein sequence ID" value="CAG8798676.1"/>
    <property type="molecule type" value="Genomic_DNA"/>
</dbReference>
<evidence type="ECO:0000313" key="1">
    <source>
        <dbReference type="EMBL" id="CAG8798676.1"/>
    </source>
</evidence>
<dbReference type="Proteomes" id="UP000789901">
    <property type="component" value="Unassembled WGS sequence"/>
</dbReference>
<keyword evidence="2" id="KW-1185">Reference proteome</keyword>
<reference evidence="1 2" key="1">
    <citation type="submission" date="2021-06" db="EMBL/GenBank/DDBJ databases">
        <authorList>
            <person name="Kallberg Y."/>
            <person name="Tangrot J."/>
            <person name="Rosling A."/>
        </authorList>
    </citation>
    <scope>NUCLEOTIDE SEQUENCE [LARGE SCALE GENOMIC DNA]</scope>
    <source>
        <strain evidence="1 2">120-4 pot B 10/14</strain>
    </source>
</reference>
<organism evidence="1 2">
    <name type="scientific">Gigaspora margarita</name>
    <dbReference type="NCBI Taxonomy" id="4874"/>
    <lineage>
        <taxon>Eukaryota</taxon>
        <taxon>Fungi</taxon>
        <taxon>Fungi incertae sedis</taxon>
        <taxon>Mucoromycota</taxon>
        <taxon>Glomeromycotina</taxon>
        <taxon>Glomeromycetes</taxon>
        <taxon>Diversisporales</taxon>
        <taxon>Gigasporaceae</taxon>
        <taxon>Gigaspora</taxon>
    </lineage>
</organism>
<proteinExistence type="predicted"/>
<accession>A0ABN7VTY8</accession>
<gene>
    <name evidence="1" type="ORF">GMARGA_LOCUS22650</name>
</gene>
<name>A0ABN7VTY8_GIGMA</name>
<comment type="caution">
    <text evidence="1">The sequence shown here is derived from an EMBL/GenBank/DDBJ whole genome shotgun (WGS) entry which is preliminary data.</text>
</comment>
<sequence>MYEFGEYSDTCIVEGCGSSLEETNYGYRYRGSFCSYHENNHHSCQESGCYTIISYGSYCSQHDSACGHCGKRTSRSFCDSHSTKCQSCSQIISYRETYCSSHQHNCYYGSYRCQQRVSSYGEYCEYHKNSCRFESCGERIPQYNNYGDYCQSHRFEEQTKIYRAR</sequence>